<sequence>MTLRKLAASGLLCAASLLVAAPLAQADSGSSSLSGPSSLSGQINPACLIARLATLSGVPPTGADCFPPTIPVARVDDGQGELALR</sequence>
<comment type="caution">
    <text evidence="2">The sequence shown here is derived from an EMBL/GenBank/DDBJ whole genome shotgun (WGS) entry which is preliminary data.</text>
</comment>
<reference evidence="2" key="1">
    <citation type="submission" date="2022-06" db="EMBL/GenBank/DDBJ databases">
        <title>Novel species in genus nocardia.</title>
        <authorList>
            <person name="Li F."/>
        </authorList>
    </citation>
    <scope>NUCLEOTIDE SEQUENCE</scope>
    <source>
        <strain evidence="2">CDC141</strain>
    </source>
</reference>
<dbReference type="AlphaFoldDB" id="A0A9X2E5E5"/>
<keyword evidence="3" id="KW-1185">Reference proteome</keyword>
<dbReference type="Proteomes" id="UP001139157">
    <property type="component" value="Unassembled WGS sequence"/>
</dbReference>
<feature type="signal peptide" evidence="1">
    <location>
        <begin position="1"/>
        <end position="26"/>
    </location>
</feature>
<evidence type="ECO:0000313" key="3">
    <source>
        <dbReference type="Proteomes" id="UP001139157"/>
    </source>
</evidence>
<protein>
    <submittedName>
        <fullName evidence="2">Uncharacterized protein</fullName>
    </submittedName>
</protein>
<dbReference type="EMBL" id="JAMRXG010000004">
    <property type="protein sequence ID" value="MCM6774124.1"/>
    <property type="molecule type" value="Genomic_DNA"/>
</dbReference>
<name>A0A9X2E5E5_9NOCA</name>
<dbReference type="RefSeq" id="WP_251911535.1">
    <property type="nucleotide sequence ID" value="NZ_JAMRXG010000004.1"/>
</dbReference>
<gene>
    <name evidence="2" type="ORF">NDR86_11630</name>
</gene>
<accession>A0A9X2E5E5</accession>
<organism evidence="2 3">
    <name type="scientific">Nocardia pulmonis</name>
    <dbReference type="NCBI Taxonomy" id="2951408"/>
    <lineage>
        <taxon>Bacteria</taxon>
        <taxon>Bacillati</taxon>
        <taxon>Actinomycetota</taxon>
        <taxon>Actinomycetes</taxon>
        <taxon>Mycobacteriales</taxon>
        <taxon>Nocardiaceae</taxon>
        <taxon>Nocardia</taxon>
    </lineage>
</organism>
<keyword evidence="1" id="KW-0732">Signal</keyword>
<evidence type="ECO:0000313" key="2">
    <source>
        <dbReference type="EMBL" id="MCM6774124.1"/>
    </source>
</evidence>
<feature type="chain" id="PRO_5040887170" evidence="1">
    <location>
        <begin position="27"/>
        <end position="85"/>
    </location>
</feature>
<evidence type="ECO:0000256" key="1">
    <source>
        <dbReference type="SAM" id="SignalP"/>
    </source>
</evidence>
<proteinExistence type="predicted"/>